<organism evidence="13 14">
    <name type="scientific">Candidatus Daviesbacteria bacterium RIFCSPLOWO2_02_FULL_36_8</name>
    <dbReference type="NCBI Taxonomy" id="1797793"/>
    <lineage>
        <taxon>Bacteria</taxon>
        <taxon>Candidatus Daviesiibacteriota</taxon>
    </lineage>
</organism>
<evidence type="ECO:0000256" key="1">
    <source>
        <dbReference type="ARBA" id="ARBA00001400"/>
    </source>
</evidence>
<evidence type="ECO:0000256" key="9">
    <source>
        <dbReference type="ARBA" id="ARBA00023004"/>
    </source>
</evidence>
<evidence type="ECO:0000256" key="11">
    <source>
        <dbReference type="ARBA" id="ARBA00023204"/>
    </source>
</evidence>
<dbReference type="GO" id="GO:0004844">
    <property type="term" value="F:uracil DNA N-glycosylase activity"/>
    <property type="evidence" value="ECO:0007669"/>
    <property type="project" value="UniProtKB-EC"/>
</dbReference>
<keyword evidence="11" id="KW-0234">DNA repair</keyword>
<dbReference type="NCBIfam" id="TIGR00758">
    <property type="entry name" value="UDG_fam4"/>
    <property type="match status" value="1"/>
</dbReference>
<evidence type="ECO:0000259" key="12">
    <source>
        <dbReference type="SMART" id="SM00986"/>
    </source>
</evidence>
<dbReference type="GO" id="GO:0006281">
    <property type="term" value="P:DNA repair"/>
    <property type="evidence" value="ECO:0007669"/>
    <property type="project" value="UniProtKB-KW"/>
</dbReference>
<comment type="caution">
    <text evidence="13">The sequence shown here is derived from an EMBL/GenBank/DDBJ whole genome shotgun (WGS) entry which is preliminary data.</text>
</comment>
<keyword evidence="9" id="KW-0408">Iron</keyword>
<dbReference type="AlphaFoldDB" id="A0A1F5MFH9"/>
<dbReference type="InterPro" id="IPR005273">
    <property type="entry name" value="Ura-DNA_glyco_family4"/>
</dbReference>
<keyword evidence="5" id="KW-0004">4Fe-4S</keyword>
<evidence type="ECO:0000313" key="14">
    <source>
        <dbReference type="Proteomes" id="UP000183317"/>
    </source>
</evidence>
<accession>A0A1F5MFH9</accession>
<feature type="domain" description="Uracil-DNA glycosylase-like" evidence="12">
    <location>
        <begin position="31"/>
        <end position="180"/>
    </location>
</feature>
<evidence type="ECO:0000256" key="4">
    <source>
        <dbReference type="ARBA" id="ARBA00019403"/>
    </source>
</evidence>
<keyword evidence="8" id="KW-0378">Hydrolase</keyword>
<dbReference type="PANTHER" id="PTHR33693:SF1">
    <property type="entry name" value="TYPE-4 URACIL-DNA GLYCOSYLASE"/>
    <property type="match status" value="1"/>
</dbReference>
<evidence type="ECO:0000313" key="13">
    <source>
        <dbReference type="EMBL" id="OGE64121.1"/>
    </source>
</evidence>
<dbReference type="SMART" id="SM00986">
    <property type="entry name" value="UDG"/>
    <property type="match status" value="1"/>
</dbReference>
<keyword evidence="10" id="KW-0411">Iron-sulfur</keyword>
<keyword evidence="6" id="KW-0479">Metal-binding</keyword>
<proteinExistence type="inferred from homology"/>
<reference evidence="13 14" key="1">
    <citation type="journal article" date="2016" name="Nat. Commun.">
        <title>Thousands of microbial genomes shed light on interconnected biogeochemical processes in an aquifer system.</title>
        <authorList>
            <person name="Anantharaman K."/>
            <person name="Brown C.T."/>
            <person name="Hug L.A."/>
            <person name="Sharon I."/>
            <person name="Castelle C.J."/>
            <person name="Probst A.J."/>
            <person name="Thomas B.C."/>
            <person name="Singh A."/>
            <person name="Wilkins M.J."/>
            <person name="Karaoz U."/>
            <person name="Brodie E.L."/>
            <person name="Williams K.H."/>
            <person name="Hubbard S.S."/>
            <person name="Banfield J.F."/>
        </authorList>
    </citation>
    <scope>NUCLEOTIDE SEQUENCE [LARGE SCALE GENOMIC DNA]</scope>
</reference>
<protein>
    <recommendedName>
        <fullName evidence="4">Type-4 uracil-DNA glycosylase</fullName>
        <ecNumber evidence="3">3.2.2.27</ecNumber>
    </recommendedName>
</protein>
<gene>
    <name evidence="13" type="ORF">A3J13_00690</name>
</gene>
<dbReference type="Proteomes" id="UP000183317">
    <property type="component" value="Unassembled WGS sequence"/>
</dbReference>
<dbReference type="GO" id="GO:0051539">
    <property type="term" value="F:4 iron, 4 sulfur cluster binding"/>
    <property type="evidence" value="ECO:0007669"/>
    <property type="project" value="UniProtKB-KW"/>
</dbReference>
<evidence type="ECO:0000256" key="6">
    <source>
        <dbReference type="ARBA" id="ARBA00022723"/>
    </source>
</evidence>
<name>A0A1F5MFH9_9BACT</name>
<dbReference type="SUPFAM" id="SSF52141">
    <property type="entry name" value="Uracil-DNA glycosylase-like"/>
    <property type="match status" value="1"/>
</dbReference>
<dbReference type="InterPro" id="IPR005122">
    <property type="entry name" value="Uracil-DNA_glycosylase-like"/>
</dbReference>
<dbReference type="Gene3D" id="3.40.470.10">
    <property type="entry name" value="Uracil-DNA glycosylase-like domain"/>
    <property type="match status" value="1"/>
</dbReference>
<dbReference type="EC" id="3.2.2.27" evidence="3"/>
<dbReference type="InterPro" id="IPR051536">
    <property type="entry name" value="UDG_Type-4/5"/>
</dbReference>
<evidence type="ECO:0000256" key="10">
    <source>
        <dbReference type="ARBA" id="ARBA00023014"/>
    </source>
</evidence>
<dbReference type="CDD" id="cd10030">
    <property type="entry name" value="UDG-F4_TTUDGA_SPO1dp_like"/>
    <property type="match status" value="1"/>
</dbReference>
<dbReference type="Pfam" id="PF03167">
    <property type="entry name" value="UDG"/>
    <property type="match status" value="1"/>
</dbReference>
<dbReference type="GO" id="GO:0046872">
    <property type="term" value="F:metal ion binding"/>
    <property type="evidence" value="ECO:0007669"/>
    <property type="project" value="UniProtKB-KW"/>
</dbReference>
<evidence type="ECO:0000256" key="7">
    <source>
        <dbReference type="ARBA" id="ARBA00022763"/>
    </source>
</evidence>
<dbReference type="PANTHER" id="PTHR33693">
    <property type="entry name" value="TYPE-5 URACIL-DNA GLYCOSYLASE"/>
    <property type="match status" value="1"/>
</dbReference>
<comment type="catalytic activity">
    <reaction evidence="1">
        <text>Hydrolyzes single-stranded DNA or mismatched double-stranded DNA and polynucleotides, releasing free uracil.</text>
        <dbReference type="EC" id="3.2.2.27"/>
    </reaction>
</comment>
<evidence type="ECO:0000256" key="8">
    <source>
        <dbReference type="ARBA" id="ARBA00022801"/>
    </source>
</evidence>
<sequence>MTKNEELTSLKKKMEEDMSLPLRSGATQLVFGEGNPDARVYFLGEGPGYHEDKLGRPFVGMAGKLLDQTLKEIGLERKNVYISNVVRFRPPENRDPEPQEIAAFQPYVDEEIRIINPEIIVTLGRFSMGKFLLNVKISAVHGKPFFVEFLGKEMLVIPMYHPAAALRRGEVLKDFKEDFKIIIKALNGEIKSSKKRETPQLELF</sequence>
<evidence type="ECO:0000256" key="2">
    <source>
        <dbReference type="ARBA" id="ARBA00006521"/>
    </source>
</evidence>
<keyword evidence="7" id="KW-0227">DNA damage</keyword>
<evidence type="ECO:0000256" key="3">
    <source>
        <dbReference type="ARBA" id="ARBA00012030"/>
    </source>
</evidence>
<dbReference type="InterPro" id="IPR036895">
    <property type="entry name" value="Uracil-DNA_glycosylase-like_sf"/>
</dbReference>
<dbReference type="SMART" id="SM00987">
    <property type="entry name" value="UreE_C"/>
    <property type="match status" value="1"/>
</dbReference>
<evidence type="ECO:0000256" key="5">
    <source>
        <dbReference type="ARBA" id="ARBA00022485"/>
    </source>
</evidence>
<comment type="similarity">
    <text evidence="2">Belongs to the uracil-DNA glycosylase (UDG) superfamily. Type 4 (UDGa) family.</text>
</comment>
<dbReference type="EMBL" id="MFDU01000046">
    <property type="protein sequence ID" value="OGE64121.1"/>
    <property type="molecule type" value="Genomic_DNA"/>
</dbReference>